<dbReference type="PANTHER" id="PTHR44757">
    <property type="entry name" value="DIGUANYLATE CYCLASE DGCP"/>
    <property type="match status" value="1"/>
</dbReference>
<dbReference type="EMBL" id="VZPB01000041">
    <property type="protein sequence ID" value="KAB0578924.1"/>
    <property type="molecule type" value="Genomic_DNA"/>
</dbReference>
<proteinExistence type="predicted"/>
<dbReference type="Pfam" id="PF00563">
    <property type="entry name" value="EAL"/>
    <property type="match status" value="1"/>
</dbReference>
<dbReference type="InterPro" id="IPR000160">
    <property type="entry name" value="GGDEF_dom"/>
</dbReference>
<dbReference type="InterPro" id="IPR043128">
    <property type="entry name" value="Rev_trsase/Diguanyl_cyclase"/>
</dbReference>
<dbReference type="PROSITE" id="PS50883">
    <property type="entry name" value="EAL"/>
    <property type="match status" value="1"/>
</dbReference>
<gene>
    <name evidence="5" type="ORF">F7Q92_15440</name>
</gene>
<dbReference type="InterPro" id="IPR001633">
    <property type="entry name" value="EAL_dom"/>
</dbReference>
<organism evidence="5 6">
    <name type="scientific">Ideonella dechloratans</name>
    <dbReference type="NCBI Taxonomy" id="36863"/>
    <lineage>
        <taxon>Bacteria</taxon>
        <taxon>Pseudomonadati</taxon>
        <taxon>Pseudomonadota</taxon>
        <taxon>Betaproteobacteria</taxon>
        <taxon>Burkholderiales</taxon>
        <taxon>Sphaerotilaceae</taxon>
        <taxon>Ideonella</taxon>
    </lineage>
</organism>
<evidence type="ECO:0000259" key="3">
    <source>
        <dbReference type="PROSITE" id="PS50883"/>
    </source>
</evidence>
<dbReference type="InterPro" id="IPR029787">
    <property type="entry name" value="Nucleotide_cyclase"/>
</dbReference>
<evidence type="ECO:0000313" key="6">
    <source>
        <dbReference type="Proteomes" id="UP000430120"/>
    </source>
</evidence>
<sequence length="741" mass="80462">MEALWEQETGPSPAERGDQQGAGGVGGRLTRRDGSAPEVARRLPGWCGQLLSSSVAGRSDGLTRDRAAAAPWSVTWCFRNAPWRPPGAPLVRQCDGGKGPVTFPSTALSSRLRVTMPLLSAYLPRMSARLRSWWECRFAGEGSGCVSAQDAAPQAAVPASGAAPRDEVSPDVLWDLDAQGHLVLGAERLAAWLGLPVQRLQQAAWLDVLETVQLEADPVAPGVRAMRAAMERGKPFRDLLLQLRGADGARWWLVSAKPLQGVAGEWLGWRGMVSDVTQDRQQRPALGYLAHVDSLTGLGNRVLLHERLSQVLAHRGDPPRRSGLIVLDLDNFKSINDALGHSVGDAALRLVAKRLQSVLRKADLVARLGGDEFAVLLDDVRSDEEVYQLTRRLMQVVNAPGEVQGRLVHPSASMGVALIPDHGDTVDEVLGHADLALSAAKERGRGRCEYFAPWMGERSRRQVLLERELRQALARGELSLAWQPWVAIEAWEVVSAEALVRWQHPTLGWVPPSEFIPVAEKCGLIGDIGAWVLQRACQEAQTVLGDLRISVNVSPVQMMHAGLVDDVRRALAQSGLVPERLEVEITEGVMLDATPTAMSNLHQIKALGVQIALDDFGTGYSSLAYLRRFPFDTLKIDRAFVRELLGYPDARAIVRTIVELARLLGMQTVAEGVEEAAQLDVLQEAGCTAVQGNLLAEPVSSEALRRMIDGWDVGTRPMPVDAMAARGSASAQMPLGWPSAR</sequence>
<dbReference type="PROSITE" id="PS50887">
    <property type="entry name" value="GGDEF"/>
    <property type="match status" value="1"/>
</dbReference>
<dbReference type="SUPFAM" id="SSF55073">
    <property type="entry name" value="Nucleotide cyclase"/>
    <property type="match status" value="1"/>
</dbReference>
<protein>
    <submittedName>
        <fullName evidence="5">EAL domain-containing protein</fullName>
    </submittedName>
</protein>
<dbReference type="InterPro" id="IPR035919">
    <property type="entry name" value="EAL_sf"/>
</dbReference>
<dbReference type="AlphaFoldDB" id="A0A643FAE9"/>
<reference evidence="5 6" key="1">
    <citation type="submission" date="2019-09" db="EMBL/GenBank/DDBJ databases">
        <title>Draft genome sequences of 48 bacterial type strains from the CCUG.</title>
        <authorList>
            <person name="Tunovic T."/>
            <person name="Pineiro-Iglesias B."/>
            <person name="Unosson C."/>
            <person name="Inganas E."/>
            <person name="Ohlen M."/>
            <person name="Cardew S."/>
            <person name="Jensie-Markopoulos S."/>
            <person name="Salva-Serra F."/>
            <person name="Jaen-Luchoro D."/>
            <person name="Karlsson R."/>
            <person name="Svensson-Stadler L."/>
            <person name="Chun J."/>
            <person name="Moore E."/>
        </authorList>
    </citation>
    <scope>NUCLEOTIDE SEQUENCE [LARGE SCALE GENOMIC DNA]</scope>
    <source>
        <strain evidence="5 6">CCUG 30977</strain>
    </source>
</reference>
<dbReference type="Gene3D" id="3.20.20.450">
    <property type="entry name" value="EAL domain"/>
    <property type="match status" value="1"/>
</dbReference>
<evidence type="ECO:0000259" key="2">
    <source>
        <dbReference type="PROSITE" id="PS50113"/>
    </source>
</evidence>
<dbReference type="SUPFAM" id="SSF55785">
    <property type="entry name" value="PYP-like sensor domain (PAS domain)"/>
    <property type="match status" value="1"/>
</dbReference>
<dbReference type="Pfam" id="PF00990">
    <property type="entry name" value="GGDEF"/>
    <property type="match status" value="1"/>
</dbReference>
<dbReference type="OrthoDB" id="9813903at2"/>
<feature type="domain" description="PAC" evidence="2">
    <location>
        <begin position="237"/>
        <end position="288"/>
    </location>
</feature>
<dbReference type="CDD" id="cd01948">
    <property type="entry name" value="EAL"/>
    <property type="match status" value="1"/>
</dbReference>
<keyword evidence="6" id="KW-1185">Reference proteome</keyword>
<dbReference type="PROSITE" id="PS50113">
    <property type="entry name" value="PAC"/>
    <property type="match status" value="1"/>
</dbReference>
<feature type="domain" description="EAL" evidence="3">
    <location>
        <begin position="462"/>
        <end position="712"/>
    </location>
</feature>
<dbReference type="Pfam" id="PF08448">
    <property type="entry name" value="PAS_4"/>
    <property type="match status" value="1"/>
</dbReference>
<comment type="caution">
    <text evidence="5">The sequence shown here is derived from an EMBL/GenBank/DDBJ whole genome shotgun (WGS) entry which is preliminary data.</text>
</comment>
<dbReference type="CDD" id="cd01949">
    <property type="entry name" value="GGDEF"/>
    <property type="match status" value="1"/>
</dbReference>
<dbReference type="InterPro" id="IPR013656">
    <property type="entry name" value="PAS_4"/>
</dbReference>
<dbReference type="SUPFAM" id="SSF141868">
    <property type="entry name" value="EAL domain-like"/>
    <property type="match status" value="1"/>
</dbReference>
<dbReference type="InterPro" id="IPR035965">
    <property type="entry name" value="PAS-like_dom_sf"/>
</dbReference>
<feature type="domain" description="GGDEF" evidence="4">
    <location>
        <begin position="320"/>
        <end position="453"/>
    </location>
</feature>
<dbReference type="InterPro" id="IPR000700">
    <property type="entry name" value="PAS-assoc_C"/>
</dbReference>
<name>A0A643FAE9_IDEDE</name>
<dbReference type="Gene3D" id="3.30.450.20">
    <property type="entry name" value="PAS domain"/>
    <property type="match status" value="1"/>
</dbReference>
<evidence type="ECO:0000256" key="1">
    <source>
        <dbReference type="SAM" id="MobiDB-lite"/>
    </source>
</evidence>
<accession>A0A643FAE9</accession>
<evidence type="ECO:0000313" key="5">
    <source>
        <dbReference type="EMBL" id="KAB0578924.1"/>
    </source>
</evidence>
<dbReference type="SMART" id="SM00052">
    <property type="entry name" value="EAL"/>
    <property type="match status" value="1"/>
</dbReference>
<dbReference type="Gene3D" id="3.30.70.270">
    <property type="match status" value="1"/>
</dbReference>
<dbReference type="PANTHER" id="PTHR44757:SF2">
    <property type="entry name" value="BIOFILM ARCHITECTURE MAINTENANCE PROTEIN MBAA"/>
    <property type="match status" value="1"/>
</dbReference>
<evidence type="ECO:0000259" key="4">
    <source>
        <dbReference type="PROSITE" id="PS50887"/>
    </source>
</evidence>
<dbReference type="Proteomes" id="UP000430120">
    <property type="component" value="Unassembled WGS sequence"/>
</dbReference>
<dbReference type="SMART" id="SM00267">
    <property type="entry name" value="GGDEF"/>
    <property type="match status" value="1"/>
</dbReference>
<dbReference type="NCBIfam" id="TIGR00254">
    <property type="entry name" value="GGDEF"/>
    <property type="match status" value="1"/>
</dbReference>
<feature type="region of interest" description="Disordered" evidence="1">
    <location>
        <begin position="1"/>
        <end position="37"/>
    </location>
</feature>
<dbReference type="InterPro" id="IPR052155">
    <property type="entry name" value="Biofilm_reg_signaling"/>
</dbReference>